<dbReference type="SUPFAM" id="SSF53850">
    <property type="entry name" value="Periplasmic binding protein-like II"/>
    <property type="match status" value="1"/>
</dbReference>
<gene>
    <name evidence="2" type="ORF">SAMN05421850_102464</name>
</gene>
<protein>
    <submittedName>
        <fullName evidence="2">LysR substrate binding domain-containing protein</fullName>
    </submittedName>
</protein>
<organism evidence="2 3">
    <name type="scientific">Lutimaribacter saemankumensis</name>
    <dbReference type="NCBI Taxonomy" id="490829"/>
    <lineage>
        <taxon>Bacteria</taxon>
        <taxon>Pseudomonadati</taxon>
        <taxon>Pseudomonadota</taxon>
        <taxon>Alphaproteobacteria</taxon>
        <taxon>Rhodobacterales</taxon>
        <taxon>Roseobacteraceae</taxon>
        <taxon>Lutimaribacter</taxon>
    </lineage>
</organism>
<dbReference type="InterPro" id="IPR005119">
    <property type="entry name" value="LysR_subst-bd"/>
</dbReference>
<proteinExistence type="predicted"/>
<feature type="domain" description="LysR substrate-binding" evidence="1">
    <location>
        <begin position="15"/>
        <end position="102"/>
    </location>
</feature>
<dbReference type="Proteomes" id="UP000199340">
    <property type="component" value="Unassembled WGS sequence"/>
</dbReference>
<name>A0A1G8KBQ9_9RHOB</name>
<dbReference type="Gene3D" id="3.40.190.290">
    <property type="match status" value="1"/>
</dbReference>
<accession>A0A1G8KBQ9</accession>
<sequence length="115" mass="12809">MSGPVIGMSDDMPDDRFHSVLRDYALEDRVGLKVNSLLASYQTARSGLGIALLPTYLAEGEEGLVRQTNVIPAMDTDLWLLVHPDLQKTARVRAVLDFLRRNAFIRKRLLAGEAD</sequence>
<dbReference type="AlphaFoldDB" id="A0A1G8KBQ9"/>
<dbReference type="EMBL" id="FNEB01000002">
    <property type="protein sequence ID" value="SDI40300.1"/>
    <property type="molecule type" value="Genomic_DNA"/>
</dbReference>
<dbReference type="Pfam" id="PF03466">
    <property type="entry name" value="LysR_substrate"/>
    <property type="match status" value="1"/>
</dbReference>
<keyword evidence="3" id="KW-1185">Reference proteome</keyword>
<reference evidence="2 3" key="1">
    <citation type="submission" date="2016-10" db="EMBL/GenBank/DDBJ databases">
        <authorList>
            <person name="de Groot N.N."/>
        </authorList>
    </citation>
    <scope>NUCLEOTIDE SEQUENCE [LARGE SCALE GENOMIC DNA]</scope>
    <source>
        <strain evidence="2 3">DSM 28010</strain>
    </source>
</reference>
<evidence type="ECO:0000313" key="2">
    <source>
        <dbReference type="EMBL" id="SDI40300.1"/>
    </source>
</evidence>
<evidence type="ECO:0000259" key="1">
    <source>
        <dbReference type="Pfam" id="PF03466"/>
    </source>
</evidence>
<evidence type="ECO:0000313" key="3">
    <source>
        <dbReference type="Proteomes" id="UP000199340"/>
    </source>
</evidence>